<evidence type="ECO:0000256" key="9">
    <source>
        <dbReference type="SAM" id="Phobius"/>
    </source>
</evidence>
<dbReference type="SMART" id="SM00382">
    <property type="entry name" value="AAA"/>
    <property type="match status" value="1"/>
</dbReference>
<dbReference type="Proteomes" id="UP000659654">
    <property type="component" value="Unassembled WGS sequence"/>
</dbReference>
<keyword evidence="6" id="KW-0067">ATP-binding</keyword>
<dbReference type="PROSITE" id="PS50893">
    <property type="entry name" value="ABC_TRANSPORTER_2"/>
    <property type="match status" value="1"/>
</dbReference>
<dbReference type="InterPro" id="IPR050352">
    <property type="entry name" value="ABCG_transporters"/>
</dbReference>
<dbReference type="SMR" id="A0A1I7RPI0"/>
<dbReference type="Pfam" id="PF00005">
    <property type="entry name" value="ABC_tran"/>
    <property type="match status" value="1"/>
</dbReference>
<dbReference type="EMBL" id="CAJFCV020000002">
    <property type="protein sequence ID" value="CAG9096054.1"/>
    <property type="molecule type" value="Genomic_DNA"/>
</dbReference>
<feature type="transmembrane region" description="Helical" evidence="9">
    <location>
        <begin position="353"/>
        <end position="372"/>
    </location>
</feature>
<feature type="transmembrane region" description="Helical" evidence="9">
    <location>
        <begin position="424"/>
        <end position="450"/>
    </location>
</feature>
<dbReference type="GO" id="GO:0005886">
    <property type="term" value="C:plasma membrane"/>
    <property type="evidence" value="ECO:0007669"/>
    <property type="project" value="TreeGrafter"/>
</dbReference>
<evidence type="ECO:0000313" key="11">
    <source>
        <dbReference type="EMBL" id="CAD5214935.1"/>
    </source>
</evidence>
<keyword evidence="8 9" id="KW-0472">Membrane</keyword>
<dbReference type="Proteomes" id="UP000095284">
    <property type="component" value="Unplaced"/>
</dbReference>
<evidence type="ECO:0000259" key="10">
    <source>
        <dbReference type="PROSITE" id="PS50893"/>
    </source>
</evidence>
<dbReference type="GO" id="GO:0016887">
    <property type="term" value="F:ATP hydrolysis activity"/>
    <property type="evidence" value="ECO:0007669"/>
    <property type="project" value="InterPro"/>
</dbReference>
<dbReference type="eggNOG" id="KOG0061">
    <property type="taxonomic scope" value="Eukaryota"/>
</dbReference>
<dbReference type="GO" id="GO:0005524">
    <property type="term" value="F:ATP binding"/>
    <property type="evidence" value="ECO:0007669"/>
    <property type="project" value="UniProtKB-KW"/>
</dbReference>
<evidence type="ECO:0000256" key="5">
    <source>
        <dbReference type="ARBA" id="ARBA00022741"/>
    </source>
</evidence>
<evidence type="ECO:0000313" key="12">
    <source>
        <dbReference type="EMBL" id="CAG9096054.1"/>
    </source>
</evidence>
<feature type="domain" description="ABC transporter" evidence="10">
    <location>
        <begin position="20"/>
        <end position="261"/>
    </location>
</feature>
<dbReference type="PANTHER" id="PTHR48041:SF131">
    <property type="entry name" value="ABC TRANSPORTER DOMAIN-CONTAINING PROTEIN"/>
    <property type="match status" value="1"/>
</dbReference>
<dbReference type="InterPro" id="IPR003439">
    <property type="entry name" value="ABC_transporter-like_ATP-bd"/>
</dbReference>
<reference evidence="12" key="2">
    <citation type="submission" date="2020-08" db="EMBL/GenBank/DDBJ databases">
        <authorList>
            <person name="Kikuchi T."/>
        </authorList>
    </citation>
    <scope>NUCLEOTIDE SEQUENCE</scope>
    <source>
        <strain evidence="11">Ka4C1</strain>
    </source>
</reference>
<evidence type="ECO:0000256" key="4">
    <source>
        <dbReference type="ARBA" id="ARBA00022692"/>
    </source>
</evidence>
<feature type="transmembrane region" description="Helical" evidence="9">
    <location>
        <begin position="487"/>
        <end position="510"/>
    </location>
</feature>
<evidence type="ECO:0000313" key="14">
    <source>
        <dbReference type="Proteomes" id="UP000659654"/>
    </source>
</evidence>
<dbReference type="Gene3D" id="3.40.50.300">
    <property type="entry name" value="P-loop containing nucleotide triphosphate hydrolases"/>
    <property type="match status" value="1"/>
</dbReference>
<name>A0A1I7RPI0_BURXY</name>
<dbReference type="Proteomes" id="UP000582659">
    <property type="component" value="Unassembled WGS sequence"/>
</dbReference>
<dbReference type="CDD" id="cd03213">
    <property type="entry name" value="ABCG_EPDR"/>
    <property type="match status" value="1"/>
</dbReference>
<feature type="transmembrane region" description="Helical" evidence="9">
    <location>
        <begin position="384"/>
        <end position="404"/>
    </location>
</feature>
<proteinExistence type="inferred from homology"/>
<keyword evidence="14" id="KW-1185">Reference proteome</keyword>
<evidence type="ECO:0000313" key="15">
    <source>
        <dbReference type="WBParaSite" id="BXY_0262100.1"/>
    </source>
</evidence>
<evidence type="ECO:0000256" key="3">
    <source>
        <dbReference type="ARBA" id="ARBA00022448"/>
    </source>
</evidence>
<keyword evidence="7 9" id="KW-1133">Transmembrane helix</keyword>
<comment type="subcellular location">
    <subcellularLocation>
        <location evidence="1">Membrane</location>
        <topology evidence="1">Multi-pass membrane protein</topology>
    </subcellularLocation>
</comment>
<dbReference type="InterPro" id="IPR017871">
    <property type="entry name" value="ABC_transporter-like_CS"/>
</dbReference>
<reference evidence="15" key="1">
    <citation type="submission" date="2016-11" db="UniProtKB">
        <authorList>
            <consortium name="WormBaseParasite"/>
        </authorList>
    </citation>
    <scope>IDENTIFICATION</scope>
</reference>
<dbReference type="EMBL" id="CAJFDI010000002">
    <property type="protein sequence ID" value="CAD5214935.1"/>
    <property type="molecule type" value="Genomic_DNA"/>
</dbReference>
<evidence type="ECO:0000256" key="7">
    <source>
        <dbReference type="ARBA" id="ARBA00022989"/>
    </source>
</evidence>
<comment type="similarity">
    <text evidence="2">Belongs to the ABC transporter superfamily. ABCG family. Eye pigment precursor importer (TC 3.A.1.204) subfamily.</text>
</comment>
<evidence type="ECO:0000256" key="2">
    <source>
        <dbReference type="ARBA" id="ARBA00005814"/>
    </source>
</evidence>
<keyword evidence="3" id="KW-0813">Transport</keyword>
<dbReference type="InterPro" id="IPR013525">
    <property type="entry name" value="ABC2_TM"/>
</dbReference>
<dbReference type="OrthoDB" id="66620at2759"/>
<feature type="transmembrane region" description="Helical" evidence="9">
    <location>
        <begin position="584"/>
        <end position="605"/>
    </location>
</feature>
<dbReference type="PROSITE" id="PS00211">
    <property type="entry name" value="ABC_TRANSPORTER_1"/>
    <property type="match status" value="1"/>
</dbReference>
<dbReference type="PANTHER" id="PTHR48041">
    <property type="entry name" value="ABC TRANSPORTER G FAMILY MEMBER 28"/>
    <property type="match status" value="1"/>
</dbReference>
<feature type="transmembrane region" description="Helical" evidence="9">
    <location>
        <begin position="457"/>
        <end position="481"/>
    </location>
</feature>
<evidence type="ECO:0000256" key="8">
    <source>
        <dbReference type="ARBA" id="ARBA00023136"/>
    </source>
</evidence>
<keyword evidence="4 9" id="KW-0812">Transmembrane</keyword>
<organism evidence="13 15">
    <name type="scientific">Bursaphelenchus xylophilus</name>
    <name type="common">Pinewood nematode worm</name>
    <name type="synonym">Aphelenchoides xylophilus</name>
    <dbReference type="NCBI Taxonomy" id="6326"/>
    <lineage>
        <taxon>Eukaryota</taxon>
        <taxon>Metazoa</taxon>
        <taxon>Ecdysozoa</taxon>
        <taxon>Nematoda</taxon>
        <taxon>Chromadorea</taxon>
        <taxon>Rhabditida</taxon>
        <taxon>Tylenchina</taxon>
        <taxon>Tylenchomorpha</taxon>
        <taxon>Aphelenchoidea</taxon>
        <taxon>Aphelenchoididae</taxon>
        <taxon>Bursaphelenchus</taxon>
    </lineage>
</organism>
<sequence>MSKSLLDKGKQTSGIEHVTMTWENVTVVSKAGRNILDGVSGIALPGETLALMGASGAGKTTLLNTLLQRNLKGLDVTGNILCNGHSLGKRVTCVSSYIQQEDLFVGTLTVREHLMIQAMLKIPHSTAEERRARVEEVLLELGLKDSENSRIGISGIKKGISGGEAKRLAFAGELLANPAILFCDEPTTGLDSFMAAQVVTTLHHLARNGMKTIICTIHSPAAEVFEKFDKVMFLAGGRVAYLGTPEGSYQYFANKNFIVIPPNCNAADVIIHRLAVNPAKREESKASIKRICDNYLKSDNYQSIKDEIEGNNASHPRPLKGRESVSIFMLLFALWRRTTKDVFRNPALARAKLFQKCFMGVFLGLLYLNGELNQDGVMSMKGALFYYIAELTYSTIFGIQSFVPKAFPLLAREYHDGVYPVWCYYVSMIFAYLPLFTIDGIIMVTISYWMMGLQKKITVFLTALLTTILIEWSAVSIGIAVSAAAPSYAFAVSVSGPLLTVFSLTGGLYTNVAKMHEFVRWVQYLSWFRFGYESLIINQWKDIDRISCTGFDGKNVSYCESDGPTIIHNLNFEEKNIYFNHICMFFYIIGVYMIGYIGLTIKVIVNR</sequence>
<evidence type="ECO:0000256" key="6">
    <source>
        <dbReference type="ARBA" id="ARBA00022840"/>
    </source>
</evidence>
<dbReference type="SUPFAM" id="SSF52540">
    <property type="entry name" value="P-loop containing nucleoside triphosphate hydrolases"/>
    <property type="match status" value="1"/>
</dbReference>
<dbReference type="WBParaSite" id="BXY_0262100.1">
    <property type="protein sequence ID" value="BXY_0262100.1"/>
    <property type="gene ID" value="BXY_0262100"/>
</dbReference>
<accession>A0A1I7RPI0</accession>
<keyword evidence="5" id="KW-0547">Nucleotide-binding</keyword>
<evidence type="ECO:0000313" key="13">
    <source>
        <dbReference type="Proteomes" id="UP000095284"/>
    </source>
</evidence>
<dbReference type="InterPro" id="IPR027417">
    <property type="entry name" value="P-loop_NTPase"/>
</dbReference>
<dbReference type="GO" id="GO:0140359">
    <property type="term" value="F:ABC-type transporter activity"/>
    <property type="evidence" value="ECO:0007669"/>
    <property type="project" value="InterPro"/>
</dbReference>
<gene>
    <name evidence="11" type="ORF">BXYJ_LOCUS3778</name>
</gene>
<protein>
    <submittedName>
        <fullName evidence="11">(pine wood nematode) hypothetical protein</fullName>
    </submittedName>
    <submittedName>
        <fullName evidence="15">ABC transporter domain-containing protein</fullName>
    </submittedName>
</protein>
<dbReference type="AlphaFoldDB" id="A0A1I7RPI0"/>
<evidence type="ECO:0000256" key="1">
    <source>
        <dbReference type="ARBA" id="ARBA00004141"/>
    </source>
</evidence>
<dbReference type="InterPro" id="IPR003593">
    <property type="entry name" value="AAA+_ATPase"/>
</dbReference>
<dbReference type="Pfam" id="PF01061">
    <property type="entry name" value="ABC2_membrane"/>
    <property type="match status" value="1"/>
</dbReference>